<comment type="subcellular location">
    <subcellularLocation>
        <location evidence="1">Periplasm</location>
    </subcellularLocation>
</comment>
<dbReference type="Gene3D" id="3.40.190.10">
    <property type="entry name" value="Periplasmic binding protein-like II"/>
    <property type="match status" value="1"/>
</dbReference>
<dbReference type="Proteomes" id="UP000321058">
    <property type="component" value="Unassembled WGS sequence"/>
</dbReference>
<keyword evidence="3" id="KW-0732">Signal</keyword>
<feature type="chain" id="PRO_5021934541" evidence="3">
    <location>
        <begin position="23"/>
        <end position="547"/>
    </location>
</feature>
<dbReference type="InterPro" id="IPR000914">
    <property type="entry name" value="SBP_5_dom"/>
</dbReference>
<dbReference type="AlphaFoldDB" id="A0A512NKX3"/>
<dbReference type="GO" id="GO:0015833">
    <property type="term" value="P:peptide transport"/>
    <property type="evidence" value="ECO:0007669"/>
    <property type="project" value="TreeGrafter"/>
</dbReference>
<keyword evidence="6" id="KW-1185">Reference proteome</keyword>
<evidence type="ECO:0000259" key="4">
    <source>
        <dbReference type="Pfam" id="PF00496"/>
    </source>
</evidence>
<comment type="caution">
    <text evidence="5">The sequence shown here is derived from an EMBL/GenBank/DDBJ whole genome shotgun (WGS) entry which is preliminary data.</text>
</comment>
<dbReference type="EMBL" id="BKAJ01000134">
    <property type="protein sequence ID" value="GEP59597.1"/>
    <property type="molecule type" value="Genomic_DNA"/>
</dbReference>
<dbReference type="CDD" id="cd08512">
    <property type="entry name" value="PBP2_NikA_DppA_OppA_like_7"/>
    <property type="match status" value="1"/>
</dbReference>
<dbReference type="GO" id="GO:0043190">
    <property type="term" value="C:ATP-binding cassette (ABC) transporter complex"/>
    <property type="evidence" value="ECO:0007669"/>
    <property type="project" value="InterPro"/>
</dbReference>
<dbReference type="Gene3D" id="3.90.76.10">
    <property type="entry name" value="Dipeptide-binding Protein, Domain 1"/>
    <property type="match status" value="1"/>
</dbReference>
<evidence type="ECO:0000313" key="5">
    <source>
        <dbReference type="EMBL" id="GEP59597.1"/>
    </source>
</evidence>
<dbReference type="GO" id="GO:1904680">
    <property type="term" value="F:peptide transmembrane transporter activity"/>
    <property type="evidence" value="ECO:0007669"/>
    <property type="project" value="TreeGrafter"/>
</dbReference>
<evidence type="ECO:0000256" key="1">
    <source>
        <dbReference type="ARBA" id="ARBA00004418"/>
    </source>
</evidence>
<evidence type="ECO:0000313" key="6">
    <source>
        <dbReference type="Proteomes" id="UP000321058"/>
    </source>
</evidence>
<reference evidence="5 6" key="1">
    <citation type="submission" date="2019-07" db="EMBL/GenBank/DDBJ databases">
        <title>Whole genome shotgun sequence of Reyranella soli NBRC 108950.</title>
        <authorList>
            <person name="Hosoyama A."/>
            <person name="Uohara A."/>
            <person name="Ohji S."/>
            <person name="Ichikawa N."/>
        </authorList>
    </citation>
    <scope>NUCLEOTIDE SEQUENCE [LARGE SCALE GENOMIC DNA]</scope>
    <source>
        <strain evidence="5 6">NBRC 108950</strain>
    </source>
</reference>
<dbReference type="Pfam" id="PF00496">
    <property type="entry name" value="SBP_bac_5"/>
    <property type="match status" value="1"/>
</dbReference>
<dbReference type="PIRSF" id="PIRSF002741">
    <property type="entry name" value="MppA"/>
    <property type="match status" value="1"/>
</dbReference>
<organism evidence="5 6">
    <name type="scientific">Reyranella soli</name>
    <dbReference type="NCBI Taxonomy" id="1230389"/>
    <lineage>
        <taxon>Bacteria</taxon>
        <taxon>Pseudomonadati</taxon>
        <taxon>Pseudomonadota</taxon>
        <taxon>Alphaproteobacteria</taxon>
        <taxon>Hyphomicrobiales</taxon>
        <taxon>Reyranellaceae</taxon>
        <taxon>Reyranella</taxon>
    </lineage>
</organism>
<feature type="domain" description="Solute-binding protein family 5" evidence="4">
    <location>
        <begin position="73"/>
        <end position="445"/>
    </location>
</feature>
<dbReference type="InterPro" id="IPR039424">
    <property type="entry name" value="SBP_5"/>
</dbReference>
<feature type="signal peptide" evidence="3">
    <location>
        <begin position="1"/>
        <end position="22"/>
    </location>
</feature>
<gene>
    <name evidence="5" type="ORF">RSO01_67630</name>
</gene>
<dbReference type="Gene3D" id="3.10.105.10">
    <property type="entry name" value="Dipeptide-binding Protein, Domain 3"/>
    <property type="match status" value="1"/>
</dbReference>
<proteinExistence type="inferred from homology"/>
<accession>A0A512NKX3</accession>
<comment type="similarity">
    <text evidence="2">Belongs to the bacterial solute-binding protein 5 family.</text>
</comment>
<sequence>MKAFSITAALAAFALVSAIAPATVRADAAKPVLRAGLTLEVSTLDPARATNYGENIIVLNVYDMLVMPMPDNTVVPWIAKSWDVSDDRKTYTFHLRDDVLFHDGKPVEADDIAFSMRRVLTLPGLVGGYLRNVDKDKIEVVDPRTVRFNLKEVDPTFIRALVNLKILNGKLLMANKAEGQYGEFGDYGVKYLQSKDAGSGPYYIADFKAGEGITLKAFEGYKLRPFEPGAPVEVKLRIIPEIVTLENKMLAGEFDVSLVSPSPPRVKIFADNPKFAVDQWPTLNNYYVVMNTTKPPLDDVNVRKAISHAFDASTAMNKIYSGGIRLKGPVPEALLGKCEGIATYEYDMKKAAEYIAKSKYSADDLKKFKLEYASTAGSEPFEKVGLLLTLNLKRIGLNAEVKTVRWTDIVAAQTKPESAYPFVFFYDSARVRHPSPLLSFYTKKGWGAPYPSGGIYWENPEVTALMDKASLLPDGAPEQYALYCEAQKKIAAEAPAIFAHNDIRVQPRWKYLVKAAKQDGGSSQYEYRFETFRFDTKDPDFVANQSK</sequence>
<evidence type="ECO:0000256" key="2">
    <source>
        <dbReference type="ARBA" id="ARBA00005695"/>
    </source>
</evidence>
<dbReference type="RefSeq" id="WP_147154972.1">
    <property type="nucleotide sequence ID" value="NZ_BKAJ01000134.1"/>
</dbReference>
<dbReference type="InterPro" id="IPR030678">
    <property type="entry name" value="Peptide/Ni-bd"/>
</dbReference>
<dbReference type="SUPFAM" id="SSF53850">
    <property type="entry name" value="Periplasmic binding protein-like II"/>
    <property type="match status" value="1"/>
</dbReference>
<dbReference type="GO" id="GO:0030288">
    <property type="term" value="C:outer membrane-bounded periplasmic space"/>
    <property type="evidence" value="ECO:0007669"/>
    <property type="project" value="UniProtKB-ARBA"/>
</dbReference>
<dbReference type="PANTHER" id="PTHR30290">
    <property type="entry name" value="PERIPLASMIC BINDING COMPONENT OF ABC TRANSPORTER"/>
    <property type="match status" value="1"/>
</dbReference>
<name>A0A512NKX3_9HYPH</name>
<evidence type="ECO:0000256" key="3">
    <source>
        <dbReference type="SAM" id="SignalP"/>
    </source>
</evidence>
<protein>
    <submittedName>
        <fullName evidence="5">Peptide ABC transporter substrate-binding protein</fullName>
    </submittedName>
</protein>
<dbReference type="OrthoDB" id="9803988at2"/>